<dbReference type="AlphaFoldDB" id="A0A255Z130"/>
<evidence type="ECO:0000313" key="3">
    <source>
        <dbReference type="Proteomes" id="UP000216605"/>
    </source>
</evidence>
<dbReference type="Proteomes" id="UP000216605">
    <property type="component" value="Unassembled WGS sequence"/>
</dbReference>
<gene>
    <name evidence="2" type="ORF">CHU92_11120</name>
</gene>
<feature type="region of interest" description="Disordered" evidence="1">
    <location>
        <begin position="200"/>
        <end position="254"/>
    </location>
</feature>
<comment type="caution">
    <text evidence="2">The sequence shown here is derived from an EMBL/GenBank/DDBJ whole genome shotgun (WGS) entry which is preliminary data.</text>
</comment>
<dbReference type="RefSeq" id="WP_094415561.1">
    <property type="nucleotide sequence ID" value="NZ_NOXV01000286.1"/>
</dbReference>
<protein>
    <submittedName>
        <fullName evidence="2">Uncharacterized protein</fullName>
    </submittedName>
</protein>
<dbReference type="OrthoDB" id="1190041at2"/>
<reference evidence="2 3" key="1">
    <citation type="submission" date="2017-07" db="EMBL/GenBank/DDBJ databases">
        <title>Flavobacterium cyanobacteriorum sp. nov., isolated from cyanobacterial aggregates in a eutrophic lake.</title>
        <authorList>
            <person name="Cai H."/>
        </authorList>
    </citation>
    <scope>NUCLEOTIDE SEQUENCE [LARGE SCALE GENOMIC DNA]</scope>
    <source>
        <strain evidence="2 3">TH021</strain>
    </source>
</reference>
<organism evidence="2 3">
    <name type="scientific">Flavobacterium cyanobacteriorum</name>
    <dbReference type="NCBI Taxonomy" id="2022802"/>
    <lineage>
        <taxon>Bacteria</taxon>
        <taxon>Pseudomonadati</taxon>
        <taxon>Bacteroidota</taxon>
        <taxon>Flavobacteriia</taxon>
        <taxon>Flavobacteriales</taxon>
        <taxon>Flavobacteriaceae</taxon>
        <taxon>Flavobacterium</taxon>
    </lineage>
</organism>
<accession>A0A255Z130</accession>
<keyword evidence="3" id="KW-1185">Reference proteome</keyword>
<dbReference type="EMBL" id="NOXV01000286">
    <property type="protein sequence ID" value="OYQ35121.1"/>
    <property type="molecule type" value="Genomic_DNA"/>
</dbReference>
<name>A0A255Z130_9FLAO</name>
<feature type="compositionally biased region" description="Polar residues" evidence="1">
    <location>
        <begin position="242"/>
        <end position="254"/>
    </location>
</feature>
<evidence type="ECO:0000256" key="1">
    <source>
        <dbReference type="SAM" id="MobiDB-lite"/>
    </source>
</evidence>
<sequence length="587" mass="64786">MEVNTTNEQSTGFIIKSISFNELKINRKAIQKLDEAKLKRKGALAARGVYNAELGVFIDTSNIVMIEKDGRHSYTFQISKEDTTNKYENLVLNSKEGGGYDAYITEYLLTPEEMDKLSKGGIIASKMPDVIKTIENTARISISGNGADCVDIRFTSVGYCQNASGQVIRDNGDSGNGCVRNWHVVQHMVLVVDLKCMSGGDNGGPSPRPGSPSPGSTGGTPGGGGGLIDIYNPTTPPPAESGGSNPAPQQQVSLSPVKDHPVLTTPVLVNKAETQLVNRLTASQRNWWNNTATQQQKTEITAYLFDNGVSTDALNDVIAFIQSSIDSGLKLDFDASQDSPANVDLSAVSGNSPEEEKFREIYQILREQPLFKELFNDLFDDNLTVNVKFRIDNIATNGQCVPKNLSNGRYYNEITIDREHLLENSNVYIACSIIHECIHAYLLEKIRNSTIGMTVPNLSNNEFATAMNHVYNGQDPEMNQHNFMFNHMAPVIADILADLKDELLTPEEIAKVENPAENNGYYMYAPANPPTGPSTTPITWVWEDYFRYMSLQGLQTCTAFQQDYPINSVAYYYFLSYFTTGEGAFNP</sequence>
<proteinExistence type="predicted"/>
<feature type="compositionally biased region" description="Gly residues" evidence="1">
    <location>
        <begin position="216"/>
        <end position="227"/>
    </location>
</feature>
<evidence type="ECO:0000313" key="2">
    <source>
        <dbReference type="EMBL" id="OYQ35121.1"/>
    </source>
</evidence>